<keyword evidence="4" id="KW-0325">Glycoprotein</keyword>
<keyword evidence="6" id="KW-0472">Membrane</keyword>
<dbReference type="InterPro" id="IPR035976">
    <property type="entry name" value="Sushi/SCR/CCP_sf"/>
</dbReference>
<evidence type="ECO:0000256" key="1">
    <source>
        <dbReference type="ARBA" id="ARBA00022659"/>
    </source>
</evidence>
<feature type="transmembrane region" description="Helical" evidence="6">
    <location>
        <begin position="357"/>
        <end position="382"/>
    </location>
</feature>
<evidence type="ECO:0000256" key="5">
    <source>
        <dbReference type="PROSITE-ProRule" id="PRU00302"/>
    </source>
</evidence>
<feature type="disulfide bond" evidence="5">
    <location>
        <begin position="182"/>
        <end position="209"/>
    </location>
</feature>
<dbReference type="EMBL" id="OC877638">
    <property type="protein sequence ID" value="CAD7640127.1"/>
    <property type="molecule type" value="Genomic_DNA"/>
</dbReference>
<dbReference type="OrthoDB" id="6127264at2759"/>
<protein>
    <recommendedName>
        <fullName evidence="7">Sushi domain-containing protein</fullName>
    </recommendedName>
</protein>
<keyword evidence="9" id="KW-1185">Reference proteome</keyword>
<keyword evidence="1 5" id="KW-0768">Sushi</keyword>
<comment type="caution">
    <text evidence="5">Lacks conserved residue(s) required for the propagation of feature annotation.</text>
</comment>
<evidence type="ECO:0000256" key="4">
    <source>
        <dbReference type="ARBA" id="ARBA00023180"/>
    </source>
</evidence>
<dbReference type="InterPro" id="IPR050350">
    <property type="entry name" value="Compl-Cell_Adhes-Reg"/>
</dbReference>
<dbReference type="InterPro" id="IPR008979">
    <property type="entry name" value="Galactose-bd-like_sf"/>
</dbReference>
<evidence type="ECO:0000313" key="8">
    <source>
        <dbReference type="EMBL" id="CAD7640127.1"/>
    </source>
</evidence>
<accession>A0A7R9QDE9</accession>
<keyword evidence="6" id="KW-1133">Transmembrane helix</keyword>
<gene>
    <name evidence="8" type="ORF">OSB1V03_LOCUS18062</name>
</gene>
<keyword evidence="3 5" id="KW-1015">Disulfide bond</keyword>
<keyword evidence="6" id="KW-0812">Transmembrane</keyword>
<dbReference type="Gene3D" id="2.10.70.10">
    <property type="entry name" value="Complement Module, domain 1"/>
    <property type="match status" value="2"/>
</dbReference>
<name>A0A7R9QDE9_9ACAR</name>
<dbReference type="SUPFAM" id="SSF57535">
    <property type="entry name" value="Complement control module/SCR domain"/>
    <property type="match status" value="2"/>
</dbReference>
<evidence type="ECO:0000256" key="3">
    <source>
        <dbReference type="ARBA" id="ARBA00023157"/>
    </source>
</evidence>
<organism evidence="8">
    <name type="scientific">Medioppia subpectinata</name>
    <dbReference type="NCBI Taxonomy" id="1979941"/>
    <lineage>
        <taxon>Eukaryota</taxon>
        <taxon>Metazoa</taxon>
        <taxon>Ecdysozoa</taxon>
        <taxon>Arthropoda</taxon>
        <taxon>Chelicerata</taxon>
        <taxon>Arachnida</taxon>
        <taxon>Acari</taxon>
        <taxon>Acariformes</taxon>
        <taxon>Sarcoptiformes</taxon>
        <taxon>Oribatida</taxon>
        <taxon>Brachypylina</taxon>
        <taxon>Oppioidea</taxon>
        <taxon>Oppiidae</taxon>
        <taxon>Medioppia</taxon>
    </lineage>
</organism>
<feature type="domain" description="Sushi" evidence="7">
    <location>
        <begin position="212"/>
        <end position="275"/>
    </location>
</feature>
<dbReference type="EMBL" id="CAJPIZ010023063">
    <property type="protein sequence ID" value="CAG2118110.1"/>
    <property type="molecule type" value="Genomic_DNA"/>
</dbReference>
<dbReference type="Pfam" id="PF00084">
    <property type="entry name" value="Sushi"/>
    <property type="match status" value="2"/>
</dbReference>
<evidence type="ECO:0000256" key="2">
    <source>
        <dbReference type="ARBA" id="ARBA00022737"/>
    </source>
</evidence>
<reference evidence="8" key="1">
    <citation type="submission" date="2020-11" db="EMBL/GenBank/DDBJ databases">
        <authorList>
            <person name="Tran Van P."/>
        </authorList>
    </citation>
    <scope>NUCLEOTIDE SEQUENCE</scope>
</reference>
<dbReference type="Gene3D" id="2.60.120.260">
    <property type="entry name" value="Galactose-binding domain-like"/>
    <property type="match status" value="1"/>
</dbReference>
<dbReference type="SMART" id="SM00032">
    <property type="entry name" value="CCP"/>
    <property type="match status" value="3"/>
</dbReference>
<dbReference type="CDD" id="cd00033">
    <property type="entry name" value="CCP"/>
    <property type="match status" value="2"/>
</dbReference>
<dbReference type="Proteomes" id="UP000759131">
    <property type="component" value="Unassembled WGS sequence"/>
</dbReference>
<dbReference type="PANTHER" id="PTHR19325:SF575">
    <property type="entry name" value="LOCOMOTION-RELATED PROTEIN HIKARU GENKI"/>
    <property type="match status" value="1"/>
</dbReference>
<dbReference type="PROSITE" id="PS50923">
    <property type="entry name" value="SUSHI"/>
    <property type="match status" value="2"/>
</dbReference>
<dbReference type="PANTHER" id="PTHR19325">
    <property type="entry name" value="COMPLEMENT COMPONENT-RELATED SUSHI DOMAIN-CONTAINING"/>
    <property type="match status" value="1"/>
</dbReference>
<keyword evidence="2" id="KW-0677">Repeat</keyword>
<proteinExistence type="predicted"/>
<evidence type="ECO:0000259" key="7">
    <source>
        <dbReference type="PROSITE" id="PS50923"/>
    </source>
</evidence>
<dbReference type="Pfam" id="PF22633">
    <property type="entry name" value="F5_F8_type_C_2"/>
    <property type="match status" value="1"/>
</dbReference>
<dbReference type="AlphaFoldDB" id="A0A7R9QDE9"/>
<evidence type="ECO:0000313" key="9">
    <source>
        <dbReference type="Proteomes" id="UP000759131"/>
    </source>
</evidence>
<evidence type="ECO:0000256" key="6">
    <source>
        <dbReference type="SAM" id="Phobius"/>
    </source>
</evidence>
<dbReference type="SUPFAM" id="SSF49785">
    <property type="entry name" value="Galactose-binding domain-like"/>
    <property type="match status" value="1"/>
</dbReference>
<feature type="non-terminal residue" evidence="8">
    <location>
        <position position="486"/>
    </location>
</feature>
<sequence>TTLSPVGYTSSSEALSLYPPELAVDGNKRSCFYSNRRKPRWWRMDMGTPHTVISVSITVPFASSEHHFTIYVIEVNDTTTATKYQKCASFRVNDTTTATKYQKCASFRGIFSSQTMVLSCGNLKGIIGSVLHIEDNSQHLDHFGLCEVEVFVRKDYYECGQPEIPTNSYMLDKPSHIVTYGCHNGYKLEGSNQRSCMKTGQWTGSQPICREINCPKPIPIDNGNYRLSGQTNDRPALGSRVVYTCQQGYTTLGANDTQYCQENGTWTGLQPDCHPIDCGLPNDNSEYLGGRFKLLNTSTKYASMAELICFSGKISGLFIRCGEDGLWSGLDSTCIYNKVNYYTANASESIGQKNSDISVSAILATVIVAVLLILIVLVFLLFKKKILHIKCSTPALNIVGSRRTSWALEALRSTNLQLRKPFRFQSNTSVKQETNRHPIQSSIKTVSSNLENVYEEIANFSSNPISNETEEKIRRAAIIAAELAAI</sequence>
<feature type="non-terminal residue" evidence="8">
    <location>
        <position position="1"/>
    </location>
</feature>
<dbReference type="InterPro" id="IPR000436">
    <property type="entry name" value="Sushi_SCR_CCP_dom"/>
</dbReference>
<feature type="domain" description="Sushi" evidence="7">
    <location>
        <begin position="157"/>
        <end position="211"/>
    </location>
</feature>